<evidence type="ECO:0000313" key="2">
    <source>
        <dbReference type="EMBL" id="CCM00185.1"/>
    </source>
</evidence>
<dbReference type="HOGENOM" id="CLU_1532573_0_0_1"/>
<feature type="compositionally biased region" description="Basic and acidic residues" evidence="1">
    <location>
        <begin position="121"/>
        <end position="130"/>
    </location>
</feature>
<dbReference type="GeneID" id="24095096"/>
<feature type="compositionally biased region" description="Polar residues" evidence="1">
    <location>
        <begin position="131"/>
        <end position="158"/>
    </location>
</feature>
<feature type="region of interest" description="Disordered" evidence="1">
    <location>
        <begin position="1"/>
        <end position="20"/>
    </location>
</feature>
<protein>
    <submittedName>
        <fullName evidence="2">Uncharacterized protein</fullName>
    </submittedName>
</protein>
<feature type="compositionally biased region" description="Basic and acidic residues" evidence="1">
    <location>
        <begin position="1"/>
        <end position="15"/>
    </location>
</feature>
<evidence type="ECO:0000313" key="3">
    <source>
        <dbReference type="Proteomes" id="UP000006352"/>
    </source>
</evidence>
<feature type="compositionally biased region" description="Basic residues" evidence="1">
    <location>
        <begin position="69"/>
        <end position="78"/>
    </location>
</feature>
<proteinExistence type="predicted"/>
<feature type="region of interest" description="Disordered" evidence="1">
    <location>
        <begin position="116"/>
        <end position="175"/>
    </location>
</feature>
<feature type="region of interest" description="Disordered" evidence="1">
    <location>
        <begin position="65"/>
        <end position="90"/>
    </location>
</feature>
<dbReference type="InParanoid" id="J4GMM8"/>
<dbReference type="EMBL" id="HE796971">
    <property type="protein sequence ID" value="CCM00185.1"/>
    <property type="molecule type" value="Genomic_DNA"/>
</dbReference>
<name>J4GMM8_9APHY</name>
<keyword evidence="3" id="KW-1185">Reference proteome</keyword>
<accession>J4GMM8</accession>
<dbReference type="Proteomes" id="UP000006352">
    <property type="component" value="Unassembled WGS sequence"/>
</dbReference>
<feature type="compositionally biased region" description="Polar residues" evidence="1">
    <location>
        <begin position="165"/>
        <end position="175"/>
    </location>
</feature>
<reference evidence="2 3" key="1">
    <citation type="journal article" date="2012" name="Appl. Environ. Microbiol.">
        <title>Short-read sequencing for genomic analysis of the brown rot fungus Fibroporia radiculosa.</title>
        <authorList>
            <person name="Tang J.D."/>
            <person name="Perkins A.D."/>
            <person name="Sonstegard T.S."/>
            <person name="Schroeder S.G."/>
            <person name="Burgess S.C."/>
            <person name="Diehl S.V."/>
        </authorList>
    </citation>
    <scope>NUCLEOTIDE SEQUENCE [LARGE SCALE GENOMIC DNA]</scope>
    <source>
        <strain evidence="2 3">TFFH 294</strain>
    </source>
</reference>
<dbReference type="RefSeq" id="XP_012179468.1">
    <property type="nucleotide sequence ID" value="XM_012324078.1"/>
</dbReference>
<sequence>MSATDRNTKPRDAVSRRRSPWAETVLWESVPVSARAQTSAPSHLVPLPRPVPFIRPVIIRTEDAPATKNRTRGSKKKRVYMEDVSTANNEASTSSVLLGLSGKKRSIEGNFPTSRIKRRRVEASSAKRAEQSNTTPATVSPPTLLGQMNSRGGLTRSNVEVLGFQNGSAQSTDRT</sequence>
<gene>
    <name evidence="2" type="ORF">FIBRA_02213</name>
</gene>
<organism evidence="2 3">
    <name type="scientific">Fibroporia radiculosa</name>
    <dbReference type="NCBI Taxonomy" id="599839"/>
    <lineage>
        <taxon>Eukaryota</taxon>
        <taxon>Fungi</taxon>
        <taxon>Dikarya</taxon>
        <taxon>Basidiomycota</taxon>
        <taxon>Agaricomycotina</taxon>
        <taxon>Agaricomycetes</taxon>
        <taxon>Polyporales</taxon>
        <taxon>Fibroporiaceae</taxon>
        <taxon>Fibroporia</taxon>
    </lineage>
</organism>
<dbReference type="AlphaFoldDB" id="J4GMM8"/>
<evidence type="ECO:0000256" key="1">
    <source>
        <dbReference type="SAM" id="MobiDB-lite"/>
    </source>
</evidence>